<dbReference type="EMBL" id="JABJXA010000237">
    <property type="protein sequence ID" value="MBB1261979.1"/>
    <property type="molecule type" value="Genomic_DNA"/>
</dbReference>
<proteinExistence type="predicted"/>
<dbReference type="AlphaFoldDB" id="A0A7W3WQA3"/>
<comment type="caution">
    <text evidence="1">The sequence shown here is derived from an EMBL/GenBank/DDBJ whole genome shotgun (WGS) entry which is preliminary data.</text>
</comment>
<gene>
    <name evidence="1" type="ORF">H3146_22995</name>
    <name evidence="2" type="ORF">H3147_24690</name>
</gene>
<protein>
    <submittedName>
        <fullName evidence="1">Uncharacterized protein</fullName>
    </submittedName>
</protein>
<evidence type="ECO:0000313" key="2">
    <source>
        <dbReference type="EMBL" id="MBB1261979.1"/>
    </source>
</evidence>
<reference evidence="3 4" key="1">
    <citation type="submission" date="2020-05" db="EMBL/GenBank/DDBJ databases">
        <title>Classification of alakaliphilic streptomycetes isolated from an alkaline soil next to Lonar Crater, India and a proposal for the recognition of Streptomyces alkaliterrae sp. nov.</title>
        <authorList>
            <person name="Golinska P."/>
        </authorList>
    </citation>
    <scope>NUCLEOTIDE SEQUENCE [LARGE SCALE GENOMIC DNA]</scope>
    <source>
        <strain evidence="4">OF3</strain>
        <strain evidence="3">OF8</strain>
    </source>
</reference>
<dbReference type="RefSeq" id="WP_181355337.1">
    <property type="nucleotide sequence ID" value="NZ_JABJWZ010000313.1"/>
</dbReference>
<dbReference type="EMBL" id="JABJWZ010000313">
    <property type="protein sequence ID" value="MBB1256200.1"/>
    <property type="molecule type" value="Genomic_DNA"/>
</dbReference>
<evidence type="ECO:0000313" key="1">
    <source>
        <dbReference type="EMBL" id="MBB1256200.1"/>
    </source>
</evidence>
<organism evidence="1 4">
    <name type="scientific">Streptomyces alkaliterrae</name>
    <dbReference type="NCBI Taxonomy" id="2213162"/>
    <lineage>
        <taxon>Bacteria</taxon>
        <taxon>Bacillati</taxon>
        <taxon>Actinomycetota</taxon>
        <taxon>Actinomycetes</taxon>
        <taxon>Kitasatosporales</taxon>
        <taxon>Streptomycetaceae</taxon>
        <taxon>Streptomyces</taxon>
    </lineage>
</organism>
<name>A0A7W3WQA3_9ACTN</name>
<evidence type="ECO:0000313" key="4">
    <source>
        <dbReference type="Proteomes" id="UP000525686"/>
    </source>
</evidence>
<accession>A0A7W3WQA3</accession>
<sequence length="114" mass="13172">MTAETPAEQALARSYTTGDGAVTFDITDLSVDHHLNRSVTLTYWITVKRQGRPDERWVFTLDWEDKSFADVFTSPSPDPERLQQLVHIVRTLLEEWWDTKGYNRGSAKMGRRLS</sequence>
<evidence type="ECO:0000313" key="3">
    <source>
        <dbReference type="Proteomes" id="UP000517765"/>
    </source>
</evidence>
<dbReference type="Proteomes" id="UP000517765">
    <property type="component" value="Unassembled WGS sequence"/>
</dbReference>
<reference evidence="1" key="2">
    <citation type="journal article" name="Syst. Appl. Microbiol.">
        <title>Streptomyces alkaliterrae sp. nov., isolated from an alkaline soil, and emended descriptions of Streptomyces alkaliphilus, Streptomyces calidiresistens and Streptomyces durbertensis.</title>
        <authorList>
            <person name="Swiecimska M."/>
            <person name="Golinska P."/>
            <person name="Nouioui I."/>
            <person name="Wypij M."/>
            <person name="Rai M."/>
            <person name="Sangal V."/>
            <person name="Goodfellow M."/>
        </authorList>
    </citation>
    <scope>NUCLEOTIDE SEQUENCE</scope>
    <source>
        <strain evidence="1">OF3</strain>
        <strain evidence="2">OF8</strain>
    </source>
</reference>
<dbReference type="Proteomes" id="UP000525686">
    <property type="component" value="Unassembled WGS sequence"/>
</dbReference>